<evidence type="ECO:0000256" key="1">
    <source>
        <dbReference type="SAM" id="Phobius"/>
    </source>
</evidence>
<evidence type="ECO:0000313" key="2">
    <source>
        <dbReference type="EMBL" id="RVW54248.1"/>
    </source>
</evidence>
<feature type="transmembrane region" description="Helical" evidence="1">
    <location>
        <begin position="30"/>
        <end position="47"/>
    </location>
</feature>
<organism evidence="2 3">
    <name type="scientific">Vitis vinifera</name>
    <name type="common">Grape</name>
    <dbReference type="NCBI Taxonomy" id="29760"/>
    <lineage>
        <taxon>Eukaryota</taxon>
        <taxon>Viridiplantae</taxon>
        <taxon>Streptophyta</taxon>
        <taxon>Embryophyta</taxon>
        <taxon>Tracheophyta</taxon>
        <taxon>Spermatophyta</taxon>
        <taxon>Magnoliopsida</taxon>
        <taxon>eudicotyledons</taxon>
        <taxon>Gunneridae</taxon>
        <taxon>Pentapetalae</taxon>
        <taxon>rosids</taxon>
        <taxon>Vitales</taxon>
        <taxon>Vitaceae</taxon>
        <taxon>Viteae</taxon>
        <taxon>Vitis</taxon>
    </lineage>
</organism>
<protein>
    <submittedName>
        <fullName evidence="2">Uncharacterized protein</fullName>
    </submittedName>
</protein>
<keyword evidence="1" id="KW-0472">Membrane</keyword>
<dbReference type="SUPFAM" id="SSF89372">
    <property type="entry name" value="Fucose-specific lectin"/>
    <property type="match status" value="2"/>
</dbReference>
<dbReference type="EMBL" id="QGNW01001129">
    <property type="protein sequence ID" value="RVW54248.1"/>
    <property type="molecule type" value="Genomic_DNA"/>
</dbReference>
<accession>A0A438F2K3</accession>
<sequence length="967" mass="109685">MEDPSTGLTANAIITVRVDNKKQQRLCRRVVGLLLLVPLHGAHMALFSRGIENFCRKLIGSGSGIHSWDKEEGRRRRREVGKRIWWEEERGRLKKKDGHGGGPEENPDVVLPRRKRFSLTKMSETLIWVTGESGAIYERFWNGLQWVIAPHDLPISAGHAVSVFIINQTILALSEPGNLYQMQLSESSHPIWVDFTPTGNDSTSKKTEQGSAIHIKSGVVSHDGVRVYFCTKNGSLLELSEIEPPRWVHHGRPPGADVAAIADAANIRPEVVFTISSTGDLYEYDRSSKPSWKKHIWKEKLAQDASLMPSMAKEEEEIVGKPVLMTKHLHKDEYDWETFVYNLSNVLERNSEIRLCNYTGFLTRGGNLVERRLHQRKWKWIVHGSPKDHHLTSVTPVFQDQFNEKVLSLFFTSSVGYVFEYQILKHPGSTQENQIEQTWVRHMHPLDAKVARGIAGLQFQVGRIMFVLDDGRLAELHLSGLGGESLGLAQVNLRRKASVKYVWSILDAPETEGWNAEYCTEERGPSNCITGVRDETNDVGASRSITRRRKGSQEQQNYLSLGASGSSHAKSWEEYSYPDNWINTNFHLRVMHGGKSFFLITDSGLIFEYVYAENVWLWLRHEHPTAMKGALGNYNGSLFLVDAHGSLLIRERSSNDLTWTNCTSMRKGRQVIAGPPWDGIPGRAMKATTEDALFFVSKNGKLLQFTVALRKFKWKDCRNPPNTKIASIVDKEVFRENIVFVIGRDGRLYQYNKVTELWHEHYQSQHLVLSCLPGTAMRSSSVSLTGSLFMVSEDGGLVEYHWSAVDGWNWIEHGTPFKSVTLVGSPGPCFEGNQLFLIGSDGKVYLRHLDQTTWKWKNCGFPYMENMAAEKQEKVGRNNGDEEICVDEDFAASLEEDENLNNHNRNCNPKVASIRPIPFSEDSVIFELRDGRLAEMLRIEETQWVWSRIIGTPTSLCIANYWTAVAS</sequence>
<dbReference type="AlphaFoldDB" id="A0A438F2K3"/>
<keyword evidence="1" id="KW-1133">Transmembrane helix</keyword>
<reference evidence="2 3" key="1">
    <citation type="journal article" date="2018" name="PLoS Genet.">
        <title>Population sequencing reveals clonal diversity and ancestral inbreeding in the grapevine cultivar Chardonnay.</title>
        <authorList>
            <person name="Roach M.J."/>
            <person name="Johnson D.L."/>
            <person name="Bohlmann J."/>
            <person name="van Vuuren H.J."/>
            <person name="Jones S.J."/>
            <person name="Pretorius I.S."/>
            <person name="Schmidt S.A."/>
            <person name="Borneman A.R."/>
        </authorList>
    </citation>
    <scope>NUCLEOTIDE SEQUENCE [LARGE SCALE GENOMIC DNA]</scope>
    <source>
        <strain evidence="3">cv. Chardonnay</strain>
        <tissue evidence="2">Leaf</tissue>
    </source>
</reference>
<keyword evidence="1" id="KW-0812">Transmembrane</keyword>
<proteinExistence type="predicted"/>
<comment type="caution">
    <text evidence="2">The sequence shown here is derived from an EMBL/GenBank/DDBJ whole genome shotgun (WGS) entry which is preliminary data.</text>
</comment>
<dbReference type="Gene3D" id="2.120.10.70">
    <property type="entry name" value="Fucose-specific lectin"/>
    <property type="match status" value="2"/>
</dbReference>
<dbReference type="PANTHER" id="PTHR36893:SF1">
    <property type="entry name" value="BULB-TYPE LECTIN DOMAIN-CONTAINING PROTEIN"/>
    <property type="match status" value="1"/>
</dbReference>
<dbReference type="PANTHER" id="PTHR36893">
    <property type="entry name" value="OS01G0275950 PROTEIN"/>
    <property type="match status" value="1"/>
</dbReference>
<name>A0A438F2K3_VITVI</name>
<evidence type="ECO:0000313" key="3">
    <source>
        <dbReference type="Proteomes" id="UP000288805"/>
    </source>
</evidence>
<gene>
    <name evidence="2" type="ORF">CK203_080187</name>
</gene>
<dbReference type="Proteomes" id="UP000288805">
    <property type="component" value="Unassembled WGS sequence"/>
</dbReference>